<organism evidence="2 3">
    <name type="scientific">Anseongella ginsenosidimutans</name>
    <dbReference type="NCBI Taxonomy" id="496056"/>
    <lineage>
        <taxon>Bacteria</taxon>
        <taxon>Pseudomonadati</taxon>
        <taxon>Bacteroidota</taxon>
        <taxon>Sphingobacteriia</taxon>
        <taxon>Sphingobacteriales</taxon>
        <taxon>Sphingobacteriaceae</taxon>
        <taxon>Anseongella</taxon>
    </lineage>
</organism>
<dbReference type="Proteomes" id="UP000295807">
    <property type="component" value="Unassembled WGS sequence"/>
</dbReference>
<sequence>MLLIWAAPRLCAQDIDTLPAPETIPAGEMTVDTIPVTNTAAAIDTTAAPEASAAKKPAKDEREIALSSGKALLYSAIIPGGGQFYNGKYWKIPIVYGGFIALGIAIEFNQSYYSEFVRELNYRGDGDPLTVPKYDEEIIPNSRIIEARNYYRRYRDMCIIGVGVLYGLNIVDAYVDAELSNFDISEDLTMKVAPSLQFDPTFAAAGMGVAPGFSVRLAIR</sequence>
<comment type="caution">
    <text evidence="2">The sequence shown here is derived from an EMBL/GenBank/DDBJ whole genome shotgun (WGS) entry which is preliminary data.</text>
</comment>
<name>A0A4R3KQD6_9SPHI</name>
<evidence type="ECO:0000259" key="1">
    <source>
        <dbReference type="Pfam" id="PF18935"/>
    </source>
</evidence>
<reference evidence="2 3" key="1">
    <citation type="submission" date="2019-03" db="EMBL/GenBank/DDBJ databases">
        <title>Genomic Encyclopedia of Type Strains, Phase IV (KMG-IV): sequencing the most valuable type-strain genomes for metagenomic binning, comparative biology and taxonomic classification.</title>
        <authorList>
            <person name="Goeker M."/>
        </authorList>
    </citation>
    <scope>NUCLEOTIDE SEQUENCE [LARGE SCALE GENOMIC DNA]</scope>
    <source>
        <strain evidence="2 3">DSM 21100</strain>
    </source>
</reference>
<dbReference type="AlphaFoldDB" id="A0A4R3KQD6"/>
<gene>
    <name evidence="2" type="ORF">EDD80_108160</name>
</gene>
<protein>
    <recommendedName>
        <fullName evidence="1">DUF5683 domain-containing protein</fullName>
    </recommendedName>
</protein>
<feature type="domain" description="DUF5683" evidence="1">
    <location>
        <begin position="67"/>
        <end position="210"/>
    </location>
</feature>
<accession>A0A4R3KQD6</accession>
<dbReference type="Pfam" id="PF18935">
    <property type="entry name" value="DUF5683"/>
    <property type="match status" value="1"/>
</dbReference>
<dbReference type="InterPro" id="IPR043738">
    <property type="entry name" value="DUF5683"/>
</dbReference>
<proteinExistence type="predicted"/>
<evidence type="ECO:0000313" key="2">
    <source>
        <dbReference type="EMBL" id="TCS86367.1"/>
    </source>
</evidence>
<keyword evidence="3" id="KW-1185">Reference proteome</keyword>
<evidence type="ECO:0000313" key="3">
    <source>
        <dbReference type="Proteomes" id="UP000295807"/>
    </source>
</evidence>
<dbReference type="EMBL" id="SMAD01000008">
    <property type="protein sequence ID" value="TCS86367.1"/>
    <property type="molecule type" value="Genomic_DNA"/>
</dbReference>